<keyword evidence="4" id="KW-0804">Transcription</keyword>
<keyword evidence="2" id="KW-0805">Transcription regulation</keyword>
<reference evidence="8 9" key="1">
    <citation type="journal article" date="2018" name="PLoS Genet.">
        <title>Population sequencing reveals clonal diversity and ancestral inbreeding in the grapevine cultivar Chardonnay.</title>
        <authorList>
            <person name="Roach M.J."/>
            <person name="Johnson D.L."/>
            <person name="Bohlmann J."/>
            <person name="van Vuuren H.J."/>
            <person name="Jones S.J."/>
            <person name="Pretorius I.S."/>
            <person name="Schmidt S.A."/>
            <person name="Borneman A.R."/>
        </authorList>
    </citation>
    <scope>NUCLEOTIDE SEQUENCE [LARGE SCALE GENOMIC DNA]</scope>
    <source>
        <strain evidence="9">cv. Chardonnay</strain>
        <tissue evidence="8">Leaf</tissue>
    </source>
</reference>
<gene>
    <name evidence="8" type="primary">WRKY44_0</name>
    <name evidence="8" type="ORF">CK203_024056</name>
</gene>
<evidence type="ECO:0000313" key="8">
    <source>
        <dbReference type="EMBL" id="RVW98815.1"/>
    </source>
</evidence>
<dbReference type="PROSITE" id="PS50811">
    <property type="entry name" value="WRKY"/>
    <property type="match status" value="2"/>
</dbReference>
<feature type="domain" description="WRKY" evidence="7">
    <location>
        <begin position="168"/>
        <end position="201"/>
    </location>
</feature>
<sequence length="416" mass="46001">MEIKESERIVVAKPVASRPTCSSFRTKTVRFKPVANRAPIGVVSSQAQVSGTEVCNSSDKVLKSDSNPLWYTSLGKLVSKTTVSLLANLGSSNMSHQQTLAQVEARVQPPNQDRQHSRPHLSSNLHQTFPSQEETDRTSEPSKTASQNLEEDQKPLLPSSNGDRPSYDGYNWRKYGQKQVKGSEYPRSYYKCTYPSCPVKKKGFVSDGTGQDTNNPAWGTRLNERNEGSEGRIENQNEVGLSTHSTYPGKAPLNYDSGTTGALKAGGGTPDNSCGLSGDCEEGSKGLEPEEDEPGAREVFVIVAFFRKSENQSSETVIVGEGAQEPRIVVQNSTDSEILGDGFRWRKYGQKVVKGNSYPRSYYRCTVSSAMCASMWKEHQRTQGHLSQHTRENITMICQPGIQMQQPLNQICRPYE</sequence>
<dbReference type="InterPro" id="IPR003657">
    <property type="entry name" value="WRKY_dom"/>
</dbReference>
<feature type="region of interest" description="Disordered" evidence="6">
    <location>
        <begin position="106"/>
        <end position="171"/>
    </location>
</feature>
<dbReference type="InterPro" id="IPR044810">
    <property type="entry name" value="WRKY_plant"/>
</dbReference>
<evidence type="ECO:0000256" key="3">
    <source>
        <dbReference type="ARBA" id="ARBA00023125"/>
    </source>
</evidence>
<name>A0A438IQB4_VITVI</name>
<evidence type="ECO:0000256" key="1">
    <source>
        <dbReference type="ARBA" id="ARBA00004123"/>
    </source>
</evidence>
<keyword evidence="3" id="KW-0238">DNA-binding</keyword>
<proteinExistence type="predicted"/>
<dbReference type="GO" id="GO:0003700">
    <property type="term" value="F:DNA-binding transcription factor activity"/>
    <property type="evidence" value="ECO:0007669"/>
    <property type="project" value="InterPro"/>
</dbReference>
<feature type="domain" description="WRKY" evidence="7">
    <location>
        <begin position="334"/>
        <end position="372"/>
    </location>
</feature>
<evidence type="ECO:0000256" key="4">
    <source>
        <dbReference type="ARBA" id="ARBA00023163"/>
    </source>
</evidence>
<organism evidence="8 9">
    <name type="scientific">Vitis vinifera</name>
    <name type="common">Grape</name>
    <dbReference type="NCBI Taxonomy" id="29760"/>
    <lineage>
        <taxon>Eukaryota</taxon>
        <taxon>Viridiplantae</taxon>
        <taxon>Streptophyta</taxon>
        <taxon>Embryophyta</taxon>
        <taxon>Tracheophyta</taxon>
        <taxon>Spermatophyta</taxon>
        <taxon>Magnoliopsida</taxon>
        <taxon>eudicotyledons</taxon>
        <taxon>Gunneridae</taxon>
        <taxon>Pentapetalae</taxon>
        <taxon>rosids</taxon>
        <taxon>Vitales</taxon>
        <taxon>Vitaceae</taxon>
        <taxon>Viteae</taxon>
        <taxon>Vitis</taxon>
    </lineage>
</organism>
<evidence type="ECO:0000259" key="7">
    <source>
        <dbReference type="PROSITE" id="PS50811"/>
    </source>
</evidence>
<dbReference type="SMART" id="SM00774">
    <property type="entry name" value="WRKY"/>
    <property type="match status" value="2"/>
</dbReference>
<comment type="subcellular location">
    <subcellularLocation>
        <location evidence="1">Nucleus</location>
    </subcellularLocation>
</comment>
<comment type="caution">
    <text evidence="8">The sequence shown here is derived from an EMBL/GenBank/DDBJ whole genome shotgun (WGS) entry which is preliminary data.</text>
</comment>
<evidence type="ECO:0000256" key="2">
    <source>
        <dbReference type="ARBA" id="ARBA00023015"/>
    </source>
</evidence>
<evidence type="ECO:0000256" key="6">
    <source>
        <dbReference type="SAM" id="MobiDB-lite"/>
    </source>
</evidence>
<dbReference type="SUPFAM" id="SSF118290">
    <property type="entry name" value="WRKY DNA-binding domain"/>
    <property type="match status" value="2"/>
</dbReference>
<dbReference type="Pfam" id="PF03106">
    <property type="entry name" value="WRKY"/>
    <property type="match status" value="2"/>
</dbReference>
<accession>A0A438IQB4</accession>
<protein>
    <submittedName>
        <fullName evidence="8">WRKY transcription factor 44</fullName>
    </submittedName>
</protein>
<keyword evidence="5" id="KW-0539">Nucleus</keyword>
<evidence type="ECO:0000313" key="9">
    <source>
        <dbReference type="Proteomes" id="UP000288805"/>
    </source>
</evidence>
<evidence type="ECO:0000256" key="5">
    <source>
        <dbReference type="ARBA" id="ARBA00023242"/>
    </source>
</evidence>
<dbReference type="InterPro" id="IPR036576">
    <property type="entry name" value="WRKY_dom_sf"/>
</dbReference>
<dbReference type="Gene3D" id="2.20.25.80">
    <property type="entry name" value="WRKY domain"/>
    <property type="match status" value="2"/>
</dbReference>
<dbReference type="EMBL" id="QGNW01000091">
    <property type="protein sequence ID" value="RVW98815.1"/>
    <property type="molecule type" value="Genomic_DNA"/>
</dbReference>
<dbReference type="GO" id="GO:0043565">
    <property type="term" value="F:sequence-specific DNA binding"/>
    <property type="evidence" value="ECO:0007669"/>
    <property type="project" value="InterPro"/>
</dbReference>
<feature type="region of interest" description="Disordered" evidence="6">
    <location>
        <begin position="261"/>
        <end position="294"/>
    </location>
</feature>
<dbReference type="Proteomes" id="UP000288805">
    <property type="component" value="Unassembled WGS sequence"/>
</dbReference>
<feature type="compositionally biased region" description="Polar residues" evidence="6">
    <location>
        <begin position="120"/>
        <end position="132"/>
    </location>
</feature>
<dbReference type="PANTHER" id="PTHR31221">
    <property type="entry name" value="WRKY TRANSCRIPTION FACTOR PROTEIN 1-RELATED"/>
    <property type="match status" value="1"/>
</dbReference>
<dbReference type="AlphaFoldDB" id="A0A438IQB4"/>
<dbReference type="PANTHER" id="PTHR31221:SF360">
    <property type="entry name" value="WRKY DOMAIN-CONTAINING PROTEIN"/>
    <property type="match status" value="1"/>
</dbReference>
<dbReference type="GO" id="GO:0005634">
    <property type="term" value="C:nucleus"/>
    <property type="evidence" value="ECO:0007669"/>
    <property type="project" value="UniProtKB-SubCell"/>
</dbReference>